<evidence type="ECO:0000256" key="1">
    <source>
        <dbReference type="SAM" id="MobiDB-lite"/>
    </source>
</evidence>
<feature type="region of interest" description="Disordered" evidence="1">
    <location>
        <begin position="69"/>
        <end position="124"/>
    </location>
</feature>
<accession>A0ABV6JTI0</accession>
<feature type="compositionally biased region" description="Pro residues" evidence="1">
    <location>
        <begin position="102"/>
        <end position="112"/>
    </location>
</feature>
<keyword evidence="2" id="KW-0472">Membrane</keyword>
<evidence type="ECO:0000313" key="3">
    <source>
        <dbReference type="EMBL" id="MFC0409043.1"/>
    </source>
</evidence>
<keyword evidence="4" id="KW-1185">Reference proteome</keyword>
<dbReference type="Proteomes" id="UP001589865">
    <property type="component" value="Unassembled WGS sequence"/>
</dbReference>
<comment type="caution">
    <text evidence="3">The sequence shown here is derived from an EMBL/GenBank/DDBJ whole genome shotgun (WGS) entry which is preliminary data.</text>
</comment>
<protein>
    <recommendedName>
        <fullName evidence="5">DUF2339 domain-containing protein</fullName>
    </recommendedName>
</protein>
<gene>
    <name evidence="3" type="ORF">ACFFGY_12340</name>
</gene>
<name>A0ABV6JTI0_9PROT</name>
<dbReference type="RefSeq" id="WP_377044794.1">
    <property type="nucleotide sequence ID" value="NZ_JBHLUN010000008.1"/>
</dbReference>
<proteinExistence type="predicted"/>
<organism evidence="3 4">
    <name type="scientific">Roseomonas elaeocarpi</name>
    <dbReference type="NCBI Taxonomy" id="907779"/>
    <lineage>
        <taxon>Bacteria</taxon>
        <taxon>Pseudomonadati</taxon>
        <taxon>Pseudomonadota</taxon>
        <taxon>Alphaproteobacteria</taxon>
        <taxon>Acetobacterales</taxon>
        <taxon>Roseomonadaceae</taxon>
        <taxon>Roseomonas</taxon>
    </lineage>
</organism>
<reference evidence="3 4" key="1">
    <citation type="submission" date="2024-09" db="EMBL/GenBank/DDBJ databases">
        <authorList>
            <person name="Sun Q."/>
            <person name="Mori K."/>
        </authorList>
    </citation>
    <scope>NUCLEOTIDE SEQUENCE [LARGE SCALE GENOMIC DNA]</scope>
    <source>
        <strain evidence="3 4">TBRC 5777</strain>
    </source>
</reference>
<evidence type="ECO:0008006" key="5">
    <source>
        <dbReference type="Google" id="ProtNLM"/>
    </source>
</evidence>
<feature type="transmembrane region" description="Helical" evidence="2">
    <location>
        <begin position="20"/>
        <end position="44"/>
    </location>
</feature>
<evidence type="ECO:0000256" key="2">
    <source>
        <dbReference type="SAM" id="Phobius"/>
    </source>
</evidence>
<dbReference type="EMBL" id="JBHLUN010000008">
    <property type="protein sequence ID" value="MFC0409043.1"/>
    <property type="molecule type" value="Genomic_DNA"/>
</dbReference>
<sequence>MLPSDLVSHLAIPGLPEWSGLVVLLVILLAAVCFLLMPFSVFGVKGRLESIEAQLDEIQDELRALANRLPDSAPRRLAPQEGWEDPPSMQPVAARDPRPLRHVPPVPPPPEVPGRGVRQEPRFR</sequence>
<evidence type="ECO:0000313" key="4">
    <source>
        <dbReference type="Proteomes" id="UP001589865"/>
    </source>
</evidence>
<keyword evidence="2" id="KW-1133">Transmembrane helix</keyword>
<keyword evidence="2" id="KW-0812">Transmembrane</keyword>